<dbReference type="KEGG" id="mcos:GM418_31175"/>
<reference evidence="4 5" key="1">
    <citation type="submission" date="2019-11" db="EMBL/GenBank/DDBJ databases">
        <authorList>
            <person name="Zheng R.K."/>
            <person name="Sun C.M."/>
        </authorList>
    </citation>
    <scope>NUCLEOTIDE SEQUENCE [LARGE SCALE GENOMIC DNA]</scope>
    <source>
        <strain evidence="4 5">WC007</strain>
    </source>
</reference>
<dbReference type="EMBL" id="CP046401">
    <property type="protein sequence ID" value="QGY47958.1"/>
    <property type="molecule type" value="Genomic_DNA"/>
</dbReference>
<dbReference type="InterPro" id="IPR048482">
    <property type="entry name" value="GH141_ins"/>
</dbReference>
<evidence type="ECO:0000313" key="4">
    <source>
        <dbReference type="EMBL" id="QGY47958.1"/>
    </source>
</evidence>
<evidence type="ECO:0000256" key="1">
    <source>
        <dbReference type="SAM" id="SignalP"/>
    </source>
</evidence>
<gene>
    <name evidence="4" type="ORF">GM418_31175</name>
</gene>
<protein>
    <submittedName>
        <fullName evidence="4">Uncharacterized protein</fullName>
    </submittedName>
</protein>
<sequence length="618" mass="69296">MKFKMASLQNLFAFFCSVFFFFSFSGVVDAQEIYVSPLGNDENEGTKIQPLASLSEAKEKAYKLIENGGFSDVTVFLENGNYQINSPVVFEPLQTTQSSFSIAFQAVTGSSPVISGGVRLSGWTKNAKGFWEAAVPKIEGKKLSPREFFIEGQRAKRSRFPNDGYLRVKQVGEDQRTNFFFEENDFPIPANVEDAELVFLHDWSISRNPILKIDGEENRLTTKDSIGAKDPDFFYIDHWEANPRYFLENAIEFIDENYEWCFVSKENKIIALFPENVNPNQIETVIPVSEGLLVFQGGNDSPVKNIHFNGITFCYSLWNIPEEGYCGVQACNFDPRPDTLGWAVVPAAISARWMENCSLKNCTVENMGGSGIWFGTACKNNVLYNVVVADVSGNGIMIGEGRDREVGSGKWWETAPEQVALNNTIENCLVTQSGAQYFGAVGIWCGLTAETKIKDNKIFDLPYSGISIGWMWSPQPTPCRDNVIDGNHIHHIMKILSDGGGIYMLGLQPGSKIINNHIHDVTVNAGRAESNGMFLDEGTTNVVVANNLIYNIAKSPLRFHRATTNLVKDNYLFCENENPPIRYNRTNEEDIEKVNNKVFSEENNNYEAELKKAIQLRK</sequence>
<dbReference type="Pfam" id="PF13229">
    <property type="entry name" value="Beta_helix"/>
    <property type="match status" value="1"/>
</dbReference>
<evidence type="ECO:0000259" key="3">
    <source>
        <dbReference type="Pfam" id="PF21231"/>
    </source>
</evidence>
<evidence type="ECO:0000259" key="2">
    <source>
        <dbReference type="Pfam" id="PF13229"/>
    </source>
</evidence>
<dbReference type="AlphaFoldDB" id="A0A6I6K3C2"/>
<dbReference type="InterPro" id="IPR012334">
    <property type="entry name" value="Pectin_lyas_fold"/>
</dbReference>
<dbReference type="InterPro" id="IPR006626">
    <property type="entry name" value="PbH1"/>
</dbReference>
<feature type="chain" id="PRO_5026291491" evidence="1">
    <location>
        <begin position="31"/>
        <end position="618"/>
    </location>
</feature>
<dbReference type="PANTHER" id="PTHR36453:SF1">
    <property type="entry name" value="RIGHT HANDED BETA HELIX DOMAIN-CONTAINING PROTEIN"/>
    <property type="match status" value="1"/>
</dbReference>
<dbReference type="RefSeq" id="WP_158872296.1">
    <property type="nucleotide sequence ID" value="NZ_CP046401.1"/>
</dbReference>
<dbReference type="SMART" id="SM00710">
    <property type="entry name" value="PbH1"/>
    <property type="match status" value="7"/>
</dbReference>
<dbReference type="Pfam" id="PF21231">
    <property type="entry name" value="GH141_M"/>
    <property type="match status" value="1"/>
</dbReference>
<dbReference type="InterPro" id="IPR011050">
    <property type="entry name" value="Pectin_lyase_fold/virulence"/>
</dbReference>
<dbReference type="InterPro" id="IPR039448">
    <property type="entry name" value="Beta_helix"/>
</dbReference>
<feature type="domain" description="Right handed beta helix" evidence="2">
    <location>
        <begin position="355"/>
        <end position="503"/>
    </location>
</feature>
<keyword evidence="1" id="KW-0732">Signal</keyword>
<dbReference type="Proteomes" id="UP000428260">
    <property type="component" value="Chromosome"/>
</dbReference>
<name>A0A6I6K3C2_9BACT</name>
<feature type="signal peptide" evidence="1">
    <location>
        <begin position="1"/>
        <end position="30"/>
    </location>
</feature>
<feature type="domain" description="GH141-like insertion" evidence="3">
    <location>
        <begin position="130"/>
        <end position="269"/>
    </location>
</feature>
<dbReference type="PANTHER" id="PTHR36453">
    <property type="entry name" value="SECRETED PROTEIN-RELATED"/>
    <property type="match status" value="1"/>
</dbReference>
<keyword evidence="5" id="KW-1185">Reference proteome</keyword>
<accession>A0A6I6K3C2</accession>
<dbReference type="Gene3D" id="2.160.20.10">
    <property type="entry name" value="Single-stranded right-handed beta-helix, Pectin lyase-like"/>
    <property type="match status" value="2"/>
</dbReference>
<dbReference type="SUPFAM" id="SSF51126">
    <property type="entry name" value="Pectin lyase-like"/>
    <property type="match status" value="1"/>
</dbReference>
<evidence type="ECO:0000313" key="5">
    <source>
        <dbReference type="Proteomes" id="UP000428260"/>
    </source>
</evidence>
<organism evidence="4 5">
    <name type="scientific">Maribellus comscasis</name>
    <dbReference type="NCBI Taxonomy" id="2681766"/>
    <lineage>
        <taxon>Bacteria</taxon>
        <taxon>Pseudomonadati</taxon>
        <taxon>Bacteroidota</taxon>
        <taxon>Bacteroidia</taxon>
        <taxon>Marinilabiliales</taxon>
        <taxon>Prolixibacteraceae</taxon>
        <taxon>Maribellus</taxon>
    </lineage>
</organism>
<proteinExistence type="predicted"/>